<dbReference type="AlphaFoldDB" id="A0AAJ0AKQ4"/>
<proteinExistence type="predicted"/>
<organism evidence="3 4">
    <name type="scientific">Colletotrichum godetiae</name>
    <dbReference type="NCBI Taxonomy" id="1209918"/>
    <lineage>
        <taxon>Eukaryota</taxon>
        <taxon>Fungi</taxon>
        <taxon>Dikarya</taxon>
        <taxon>Ascomycota</taxon>
        <taxon>Pezizomycotina</taxon>
        <taxon>Sordariomycetes</taxon>
        <taxon>Hypocreomycetidae</taxon>
        <taxon>Glomerellales</taxon>
        <taxon>Glomerellaceae</taxon>
        <taxon>Colletotrichum</taxon>
        <taxon>Colletotrichum acutatum species complex</taxon>
    </lineage>
</organism>
<feature type="compositionally biased region" description="Polar residues" evidence="1">
    <location>
        <begin position="107"/>
        <end position="116"/>
    </location>
</feature>
<dbReference type="Proteomes" id="UP001224890">
    <property type="component" value="Unassembled WGS sequence"/>
</dbReference>
<feature type="region of interest" description="Disordered" evidence="1">
    <location>
        <begin position="35"/>
        <end position="68"/>
    </location>
</feature>
<comment type="caution">
    <text evidence="3">The sequence shown here is derived from an EMBL/GenBank/DDBJ whole genome shotgun (WGS) entry which is preliminary data.</text>
</comment>
<evidence type="ECO:0000256" key="1">
    <source>
        <dbReference type="SAM" id="MobiDB-lite"/>
    </source>
</evidence>
<gene>
    <name evidence="3" type="ORF">BDP55DRAFT_168143</name>
</gene>
<keyword evidence="2" id="KW-0812">Transmembrane</keyword>
<evidence type="ECO:0000313" key="4">
    <source>
        <dbReference type="Proteomes" id="UP001224890"/>
    </source>
</evidence>
<accession>A0AAJ0AKQ4</accession>
<evidence type="ECO:0000313" key="3">
    <source>
        <dbReference type="EMBL" id="KAK1675074.1"/>
    </source>
</evidence>
<reference evidence="3" key="1">
    <citation type="submission" date="2021-06" db="EMBL/GenBank/DDBJ databases">
        <title>Comparative genomics, transcriptomics and evolutionary studies reveal genomic signatures of adaptation to plant cell wall in hemibiotrophic fungi.</title>
        <authorList>
            <consortium name="DOE Joint Genome Institute"/>
            <person name="Baroncelli R."/>
            <person name="Diaz J.F."/>
            <person name="Benocci T."/>
            <person name="Peng M."/>
            <person name="Battaglia E."/>
            <person name="Haridas S."/>
            <person name="Andreopoulos W."/>
            <person name="Labutti K."/>
            <person name="Pangilinan J."/>
            <person name="Floch G.L."/>
            <person name="Makela M.R."/>
            <person name="Henrissat B."/>
            <person name="Grigoriev I.V."/>
            <person name="Crouch J.A."/>
            <person name="De Vries R.P."/>
            <person name="Sukno S.A."/>
            <person name="Thon M.R."/>
        </authorList>
    </citation>
    <scope>NUCLEOTIDE SEQUENCE</scope>
    <source>
        <strain evidence="3">CBS 193.32</strain>
    </source>
</reference>
<name>A0AAJ0AKQ4_9PEZI</name>
<keyword evidence="2" id="KW-1133">Transmembrane helix</keyword>
<dbReference type="RefSeq" id="XP_060429077.1">
    <property type="nucleotide sequence ID" value="XM_060565736.1"/>
</dbReference>
<dbReference type="GeneID" id="85450262"/>
<protein>
    <submittedName>
        <fullName evidence="3">Uncharacterized protein</fullName>
    </submittedName>
</protein>
<keyword evidence="4" id="KW-1185">Reference proteome</keyword>
<keyword evidence="2" id="KW-0472">Membrane</keyword>
<evidence type="ECO:0000256" key="2">
    <source>
        <dbReference type="SAM" id="Phobius"/>
    </source>
</evidence>
<dbReference type="EMBL" id="JAHMHR010000023">
    <property type="protein sequence ID" value="KAK1675074.1"/>
    <property type="molecule type" value="Genomic_DNA"/>
</dbReference>
<feature type="transmembrane region" description="Helical" evidence="2">
    <location>
        <begin position="6"/>
        <end position="24"/>
    </location>
</feature>
<feature type="region of interest" description="Disordered" evidence="1">
    <location>
        <begin position="83"/>
        <end position="116"/>
    </location>
</feature>
<sequence>MWIALLLALFSTLTLIFMFHRIIWPHKALRKRRKEKEFATKGKVQIARPPGDANVPDNPASSSKAEKRTIRSRIAKIMKIKANGKGKSSGMPLNPRSPVFQPLAQPQHATPSSSSADIRPLWLSHEGDAGLAYNDLDSARSPVTSVDGNAVSGSLNTQLWQAPDHHINNRTPTAWVASRPYDLTTVQTFHPISKLLTYHHSLVLGRSQRPLPTPLFPPYVPSMFALN</sequence>